<dbReference type="OrthoDB" id="187617at2759"/>
<reference evidence="3" key="1">
    <citation type="submission" date="2017-11" db="EMBL/GenBank/DDBJ databases">
        <authorList>
            <person name="Lima N.C."/>
            <person name="Parody-Merino A.M."/>
            <person name="Battley P.F."/>
            <person name="Fidler A.E."/>
            <person name="Prosdocimi F."/>
        </authorList>
    </citation>
    <scope>NUCLEOTIDE SEQUENCE [LARGE SCALE GENOMIC DNA]</scope>
</reference>
<protein>
    <submittedName>
        <fullName evidence="2">Uncharacterized protein</fullName>
    </submittedName>
</protein>
<sequence length="106" mass="12414">MIRGLECLSYEDRLRKLGLFSLEKRRLQGHLIMTFHYLKGDYRKDEERHFAREYSDRMRACNAAPGPGFSAKLITRDMSHQSSTRDPPGKGYDQTWSGKMTHPNHK</sequence>
<dbReference type="AlphaFoldDB" id="A0A2I0TZA0"/>
<name>A0A2I0TZA0_LIMLA</name>
<dbReference type="Proteomes" id="UP000233556">
    <property type="component" value="Unassembled WGS sequence"/>
</dbReference>
<evidence type="ECO:0000256" key="1">
    <source>
        <dbReference type="SAM" id="MobiDB-lite"/>
    </source>
</evidence>
<keyword evidence="3" id="KW-1185">Reference proteome</keyword>
<organism evidence="2 3">
    <name type="scientific">Limosa lapponica baueri</name>
    <dbReference type="NCBI Taxonomy" id="1758121"/>
    <lineage>
        <taxon>Eukaryota</taxon>
        <taxon>Metazoa</taxon>
        <taxon>Chordata</taxon>
        <taxon>Craniata</taxon>
        <taxon>Vertebrata</taxon>
        <taxon>Euteleostomi</taxon>
        <taxon>Archelosauria</taxon>
        <taxon>Archosauria</taxon>
        <taxon>Dinosauria</taxon>
        <taxon>Saurischia</taxon>
        <taxon>Theropoda</taxon>
        <taxon>Coelurosauria</taxon>
        <taxon>Aves</taxon>
        <taxon>Neognathae</taxon>
        <taxon>Neoaves</taxon>
        <taxon>Charadriiformes</taxon>
        <taxon>Scolopacidae</taxon>
        <taxon>Limosa</taxon>
    </lineage>
</organism>
<feature type="region of interest" description="Disordered" evidence="1">
    <location>
        <begin position="71"/>
        <end position="106"/>
    </location>
</feature>
<evidence type="ECO:0000313" key="3">
    <source>
        <dbReference type="Proteomes" id="UP000233556"/>
    </source>
</evidence>
<reference evidence="3" key="2">
    <citation type="submission" date="2017-12" db="EMBL/GenBank/DDBJ databases">
        <title>Genome sequence of the Bar-tailed Godwit (Limosa lapponica baueri).</title>
        <authorList>
            <person name="Lima N.C.B."/>
            <person name="Parody-Merino A.M."/>
            <person name="Battley P.F."/>
            <person name="Fidler A.E."/>
            <person name="Prosdocimi F."/>
        </authorList>
    </citation>
    <scope>NUCLEOTIDE SEQUENCE [LARGE SCALE GENOMIC DNA]</scope>
</reference>
<accession>A0A2I0TZA0</accession>
<proteinExistence type="predicted"/>
<evidence type="ECO:0000313" key="2">
    <source>
        <dbReference type="EMBL" id="PKU39033.1"/>
    </source>
</evidence>
<dbReference type="EMBL" id="KZ506592">
    <property type="protein sequence ID" value="PKU39033.1"/>
    <property type="molecule type" value="Genomic_DNA"/>
</dbReference>
<gene>
    <name evidence="2" type="ORF">llap_10660</name>
</gene>